<name>A0A6A5U2X9_9PLEO</name>
<organism evidence="1 2">
    <name type="scientific">Byssothecium circinans</name>
    <dbReference type="NCBI Taxonomy" id="147558"/>
    <lineage>
        <taxon>Eukaryota</taxon>
        <taxon>Fungi</taxon>
        <taxon>Dikarya</taxon>
        <taxon>Ascomycota</taxon>
        <taxon>Pezizomycotina</taxon>
        <taxon>Dothideomycetes</taxon>
        <taxon>Pleosporomycetidae</taxon>
        <taxon>Pleosporales</taxon>
        <taxon>Massarineae</taxon>
        <taxon>Massarinaceae</taxon>
        <taxon>Byssothecium</taxon>
    </lineage>
</organism>
<gene>
    <name evidence="1" type="ORF">CC80DRAFT_503698</name>
</gene>
<dbReference type="Proteomes" id="UP000800035">
    <property type="component" value="Unassembled WGS sequence"/>
</dbReference>
<proteinExistence type="predicted"/>
<dbReference type="AlphaFoldDB" id="A0A6A5U2X9"/>
<evidence type="ECO:0000313" key="2">
    <source>
        <dbReference type="Proteomes" id="UP000800035"/>
    </source>
</evidence>
<keyword evidence="2" id="KW-1185">Reference proteome</keyword>
<sequence length="294" mass="31389">MSSNAGTKGNTGERASPWGAVPACSRKTALRLRLRLPPIFRRLFAFRHLSPSSIPSSTLFSVSRCSSGAGGKGGRRLRHFIVFGILEGADGRRRTVASRGKLTETSKAEASSRARELALLILCCIRCSTLDDTAVARHDGAALEQYVLEPMLPAAEVDELESSGAGMVGPAELAIAQCIEVGDVQLLLLDVDDAGSRLAFRSIKDCLLGGGGGVDYCDVMWYGVMAAKIVDCGQCARDGLSQHGDVAASKLILISTSPREKRRAQGCRPTLVVVCGCCCCCCTMDASHRIRRRR</sequence>
<accession>A0A6A5U2X9</accession>
<reference evidence="1" key="1">
    <citation type="journal article" date="2020" name="Stud. Mycol.">
        <title>101 Dothideomycetes genomes: a test case for predicting lifestyles and emergence of pathogens.</title>
        <authorList>
            <person name="Haridas S."/>
            <person name="Albert R."/>
            <person name="Binder M."/>
            <person name="Bloem J."/>
            <person name="Labutti K."/>
            <person name="Salamov A."/>
            <person name="Andreopoulos B."/>
            <person name="Baker S."/>
            <person name="Barry K."/>
            <person name="Bills G."/>
            <person name="Bluhm B."/>
            <person name="Cannon C."/>
            <person name="Castanera R."/>
            <person name="Culley D."/>
            <person name="Daum C."/>
            <person name="Ezra D."/>
            <person name="Gonzalez J."/>
            <person name="Henrissat B."/>
            <person name="Kuo A."/>
            <person name="Liang C."/>
            <person name="Lipzen A."/>
            <person name="Lutzoni F."/>
            <person name="Magnuson J."/>
            <person name="Mondo S."/>
            <person name="Nolan M."/>
            <person name="Ohm R."/>
            <person name="Pangilinan J."/>
            <person name="Park H.-J."/>
            <person name="Ramirez L."/>
            <person name="Alfaro M."/>
            <person name="Sun H."/>
            <person name="Tritt A."/>
            <person name="Yoshinaga Y."/>
            <person name="Zwiers L.-H."/>
            <person name="Turgeon B."/>
            <person name="Goodwin S."/>
            <person name="Spatafora J."/>
            <person name="Crous P."/>
            <person name="Grigoriev I."/>
        </authorList>
    </citation>
    <scope>NUCLEOTIDE SEQUENCE</scope>
    <source>
        <strain evidence="1">CBS 675.92</strain>
    </source>
</reference>
<evidence type="ECO:0000313" key="1">
    <source>
        <dbReference type="EMBL" id="KAF1957336.1"/>
    </source>
</evidence>
<protein>
    <submittedName>
        <fullName evidence="1">Uncharacterized protein</fullName>
    </submittedName>
</protein>
<dbReference type="EMBL" id="ML976989">
    <property type="protein sequence ID" value="KAF1957336.1"/>
    <property type="molecule type" value="Genomic_DNA"/>
</dbReference>